<evidence type="ECO:0000313" key="4">
    <source>
        <dbReference type="Proteomes" id="UP000232323"/>
    </source>
</evidence>
<evidence type="ECO:0008006" key="5">
    <source>
        <dbReference type="Google" id="ProtNLM"/>
    </source>
</evidence>
<feature type="signal peptide" evidence="2">
    <location>
        <begin position="1"/>
        <end position="18"/>
    </location>
</feature>
<keyword evidence="1" id="KW-0472">Membrane</keyword>
<comment type="caution">
    <text evidence="3">The sequence shown here is derived from an EMBL/GenBank/DDBJ whole genome shotgun (WGS) entry which is preliminary data.</text>
</comment>
<evidence type="ECO:0000256" key="1">
    <source>
        <dbReference type="SAM" id="Phobius"/>
    </source>
</evidence>
<dbReference type="Proteomes" id="UP000232323">
    <property type="component" value="Unassembled WGS sequence"/>
</dbReference>
<feature type="transmembrane region" description="Helical" evidence="1">
    <location>
        <begin position="141"/>
        <end position="165"/>
    </location>
</feature>
<protein>
    <recommendedName>
        <fullName evidence="5">Amino acid transporter transmembrane domain-containing protein</fullName>
    </recommendedName>
</protein>
<gene>
    <name evidence="3" type="ORF">CEUSTIGMA_g3277.t1</name>
</gene>
<keyword evidence="1" id="KW-0812">Transmembrane</keyword>
<feature type="transmembrane region" description="Helical" evidence="1">
    <location>
        <begin position="34"/>
        <end position="55"/>
    </location>
</feature>
<keyword evidence="1" id="KW-1133">Transmembrane helix</keyword>
<dbReference type="AlphaFoldDB" id="A0A250WYB2"/>
<evidence type="ECO:0000313" key="3">
    <source>
        <dbReference type="EMBL" id="GAX75834.1"/>
    </source>
</evidence>
<proteinExistence type="predicted"/>
<keyword evidence="2" id="KW-0732">Signal</keyword>
<feature type="chain" id="PRO_5012716066" description="Amino acid transporter transmembrane domain-containing protein" evidence="2">
    <location>
        <begin position="19"/>
        <end position="237"/>
    </location>
</feature>
<organism evidence="3 4">
    <name type="scientific">Chlamydomonas eustigma</name>
    <dbReference type="NCBI Taxonomy" id="1157962"/>
    <lineage>
        <taxon>Eukaryota</taxon>
        <taxon>Viridiplantae</taxon>
        <taxon>Chlorophyta</taxon>
        <taxon>core chlorophytes</taxon>
        <taxon>Chlorophyceae</taxon>
        <taxon>CS clade</taxon>
        <taxon>Chlamydomonadales</taxon>
        <taxon>Chlamydomonadaceae</taxon>
        <taxon>Chlamydomonas</taxon>
    </lineage>
</organism>
<sequence length="237" mass="25359">MVPLAYAVLCLLVFATDGGTQLLGIPATHQAYQSLIFANVMVCTSLTCTQLYNVVLHPEKGIIWADGFHRCKKLVTGVVPLTTVVVNPYISSLYWGEVMGRASELMGWDRDGFLVGMALGALSIAVPGCLMALVLPIMNTLLMAVITLGAGLAGLIAGLIVEIIIAMKNPNIMRQDVGSPWRGRLIMGIILPIIFTVITIFILHQTYFGLTVWESVASAAASTSAFSLICGVLVHIL</sequence>
<feature type="transmembrane region" description="Helical" evidence="1">
    <location>
        <begin position="113"/>
        <end position="135"/>
    </location>
</feature>
<dbReference type="EMBL" id="BEGY01000014">
    <property type="protein sequence ID" value="GAX75834.1"/>
    <property type="molecule type" value="Genomic_DNA"/>
</dbReference>
<feature type="transmembrane region" description="Helical" evidence="1">
    <location>
        <begin position="185"/>
        <end position="204"/>
    </location>
</feature>
<evidence type="ECO:0000256" key="2">
    <source>
        <dbReference type="SAM" id="SignalP"/>
    </source>
</evidence>
<name>A0A250WYB2_9CHLO</name>
<feature type="transmembrane region" description="Helical" evidence="1">
    <location>
        <begin position="216"/>
        <end position="236"/>
    </location>
</feature>
<keyword evidence="4" id="KW-1185">Reference proteome</keyword>
<reference evidence="3 4" key="1">
    <citation type="submission" date="2017-08" db="EMBL/GenBank/DDBJ databases">
        <title>Acidophilic green algal genome provides insights into adaptation to an acidic environment.</title>
        <authorList>
            <person name="Hirooka S."/>
            <person name="Hirose Y."/>
            <person name="Kanesaki Y."/>
            <person name="Higuchi S."/>
            <person name="Fujiwara T."/>
            <person name="Onuma R."/>
            <person name="Era A."/>
            <person name="Ohbayashi R."/>
            <person name="Uzuka A."/>
            <person name="Nozaki H."/>
            <person name="Yoshikawa H."/>
            <person name="Miyagishima S.Y."/>
        </authorList>
    </citation>
    <scope>NUCLEOTIDE SEQUENCE [LARGE SCALE GENOMIC DNA]</scope>
    <source>
        <strain evidence="3 4">NIES-2499</strain>
    </source>
</reference>
<accession>A0A250WYB2</accession>